<accession>A0A833WFP4</accession>
<proteinExistence type="predicted"/>
<name>A0A833WFP4_PHYIN</name>
<dbReference type="AlphaFoldDB" id="A0A833WFP4"/>
<organism evidence="1 2">
    <name type="scientific">Phytophthora infestans</name>
    <name type="common">Potato late blight agent</name>
    <name type="synonym">Botrytis infestans</name>
    <dbReference type="NCBI Taxonomy" id="4787"/>
    <lineage>
        <taxon>Eukaryota</taxon>
        <taxon>Sar</taxon>
        <taxon>Stramenopiles</taxon>
        <taxon>Oomycota</taxon>
        <taxon>Peronosporomycetes</taxon>
        <taxon>Peronosporales</taxon>
        <taxon>Peronosporaceae</taxon>
        <taxon>Phytophthora</taxon>
    </lineage>
</organism>
<sequence length="79" mass="8904">MVGAGAGRDYPIRGNVGLQAEQLMTNMMHIPLREDAGDQLEQRQPPTLQLMDESIIAAQLRSRLVQRIVKARAYRKMPC</sequence>
<evidence type="ECO:0000313" key="2">
    <source>
        <dbReference type="Proteomes" id="UP000602510"/>
    </source>
</evidence>
<gene>
    <name evidence="1" type="ORF">GN244_ATG07423</name>
</gene>
<dbReference type="EMBL" id="WSZM01000149">
    <property type="protein sequence ID" value="KAF4040237.1"/>
    <property type="molecule type" value="Genomic_DNA"/>
</dbReference>
<keyword evidence="2" id="KW-1185">Reference proteome</keyword>
<evidence type="ECO:0000313" key="1">
    <source>
        <dbReference type="EMBL" id="KAF4040237.1"/>
    </source>
</evidence>
<comment type="caution">
    <text evidence="1">The sequence shown here is derived from an EMBL/GenBank/DDBJ whole genome shotgun (WGS) entry which is preliminary data.</text>
</comment>
<dbReference type="Proteomes" id="UP000602510">
    <property type="component" value="Unassembled WGS sequence"/>
</dbReference>
<reference evidence="1" key="1">
    <citation type="submission" date="2020-04" db="EMBL/GenBank/DDBJ databases">
        <title>Hybrid Assembly of Korean Phytophthora infestans isolates.</title>
        <authorList>
            <person name="Prokchorchik M."/>
            <person name="Lee Y."/>
            <person name="Seo J."/>
            <person name="Cho J.-H."/>
            <person name="Park Y.-E."/>
            <person name="Jang D.-C."/>
            <person name="Im J.-S."/>
            <person name="Choi J.-G."/>
            <person name="Park H.-J."/>
            <person name="Lee G.-B."/>
            <person name="Lee Y.-G."/>
            <person name="Hong S.-Y."/>
            <person name="Cho K."/>
            <person name="Sohn K.H."/>
        </authorList>
    </citation>
    <scope>NUCLEOTIDE SEQUENCE</scope>
    <source>
        <strain evidence="1">KR_1_A1</strain>
    </source>
</reference>
<protein>
    <submittedName>
        <fullName evidence="1">Uncharacterized protein</fullName>
    </submittedName>
</protein>